<dbReference type="InterPro" id="IPR009009">
    <property type="entry name" value="RlpA-like_DPBB"/>
</dbReference>
<proteinExistence type="inferred from homology"/>
<dbReference type="InterPro" id="IPR036908">
    <property type="entry name" value="RlpA-like_sf"/>
</dbReference>
<dbReference type="SUPFAM" id="SSF50685">
    <property type="entry name" value="Barwin-like endoglucanases"/>
    <property type="match status" value="1"/>
</dbReference>
<accession>A0ABS1BSF9</accession>
<keyword evidence="1 3" id="KW-0456">Lyase</keyword>
<dbReference type="EC" id="4.2.2.-" evidence="3"/>
<evidence type="ECO:0000256" key="2">
    <source>
        <dbReference type="ARBA" id="ARBA00023316"/>
    </source>
</evidence>
<evidence type="ECO:0000313" key="6">
    <source>
        <dbReference type="EMBL" id="MBK0396230.1"/>
    </source>
</evidence>
<dbReference type="PANTHER" id="PTHR34183">
    <property type="entry name" value="ENDOLYTIC PEPTIDOGLYCAN TRANSGLYCOSYLASE RLPA"/>
    <property type="match status" value="1"/>
</dbReference>
<dbReference type="NCBIfam" id="TIGR00413">
    <property type="entry name" value="rlpA"/>
    <property type="match status" value="1"/>
</dbReference>
<evidence type="ECO:0000259" key="5">
    <source>
        <dbReference type="Pfam" id="PF03330"/>
    </source>
</evidence>
<protein>
    <recommendedName>
        <fullName evidence="3">Endolytic peptidoglycan transglycosylase RlpA</fullName>
        <ecNumber evidence="3">4.2.2.-</ecNumber>
    </recommendedName>
</protein>
<dbReference type="Proteomes" id="UP000614058">
    <property type="component" value="Unassembled WGS sequence"/>
</dbReference>
<comment type="caution">
    <text evidence="6">The sequence shown here is derived from an EMBL/GenBank/DDBJ whole genome shotgun (WGS) entry which is preliminary data.</text>
</comment>
<dbReference type="InterPro" id="IPR034718">
    <property type="entry name" value="RlpA"/>
</dbReference>
<gene>
    <name evidence="3" type="primary">rlpA</name>
    <name evidence="6" type="ORF">JDW22_06470</name>
</gene>
<reference evidence="6 7" key="1">
    <citation type="journal article" date="2021" name="Pathogens">
        <title>Isolation and Characterization of Kingella bonacorsii sp. nov., A Novel Kingella Species Detected in a Stable Periodontitis Subject.</title>
        <authorList>
            <person name="Antezack A."/>
            <person name="Boxberger M."/>
            <person name="Rolland C."/>
            <person name="Monnet-Corti V."/>
            <person name="La Scola B."/>
        </authorList>
    </citation>
    <scope>NUCLEOTIDE SEQUENCE [LARGE SCALE GENOMIC DNA]</scope>
    <source>
        <strain evidence="6 7">Marseille-Q4569</strain>
    </source>
</reference>
<evidence type="ECO:0000256" key="1">
    <source>
        <dbReference type="ARBA" id="ARBA00023239"/>
    </source>
</evidence>
<dbReference type="HAMAP" id="MF_02071">
    <property type="entry name" value="RlpA"/>
    <property type="match status" value="1"/>
</dbReference>
<name>A0ABS1BSF9_9NEIS</name>
<evidence type="ECO:0000256" key="4">
    <source>
        <dbReference type="RuleBase" id="RU003495"/>
    </source>
</evidence>
<dbReference type="PANTHER" id="PTHR34183:SF1">
    <property type="entry name" value="ENDOLYTIC PEPTIDOGLYCAN TRANSGLYCOSYLASE RLPA"/>
    <property type="match status" value="1"/>
</dbReference>
<feature type="domain" description="RlpA-like protein double-psi beta-barrel" evidence="5">
    <location>
        <begin position="97"/>
        <end position="186"/>
    </location>
</feature>
<comment type="similarity">
    <text evidence="3 4">Belongs to the RlpA family.</text>
</comment>
<dbReference type="Gene3D" id="2.40.40.10">
    <property type="entry name" value="RlpA-like domain"/>
    <property type="match status" value="1"/>
</dbReference>
<comment type="function">
    <text evidence="3">Lytic transglycosylase with a strong preference for naked glycan strands that lack stem peptides.</text>
</comment>
<sequence>MRAHRHAKAASCLGLQISSTQELEHILTKIQHTLLTGVFVLLAAGCSTTRTEQSAHAGREPAQTVKAEALHSTANLSYKVAGKRYYPRKSVEKNFSQTGRASWYGPGFHDKKTSSGERFDMNALTAAHRTLPIPSYARVTNLANGKTIVVRINDRGPFHGKRVLDLSKGAAKALGFIQQGSTNVRIEALTAGDKINVAANDEPAPQAVQPAINLAQNELTLPEPALVSNASHVYVSLKSLQEAMTAESLFRQVAWHDASPFAKEQGVMVLGLDNDYWRNLSALLNHAEADSAQVKQDVI</sequence>
<organism evidence="6 7">
    <name type="scientific">Kingella bonacorsii</name>
    <dbReference type="NCBI Taxonomy" id="2796361"/>
    <lineage>
        <taxon>Bacteria</taxon>
        <taxon>Pseudomonadati</taxon>
        <taxon>Pseudomonadota</taxon>
        <taxon>Betaproteobacteria</taxon>
        <taxon>Neisseriales</taxon>
        <taxon>Neisseriaceae</taxon>
        <taxon>Kingella</taxon>
    </lineage>
</organism>
<keyword evidence="2 3" id="KW-0961">Cell wall biogenesis/degradation</keyword>
<dbReference type="InterPro" id="IPR012997">
    <property type="entry name" value="RplA"/>
</dbReference>
<dbReference type="EMBL" id="JAEHNZ010000002">
    <property type="protein sequence ID" value="MBK0396230.1"/>
    <property type="molecule type" value="Genomic_DNA"/>
</dbReference>
<dbReference type="Pfam" id="PF03330">
    <property type="entry name" value="DPBB_1"/>
    <property type="match status" value="1"/>
</dbReference>
<evidence type="ECO:0000256" key="3">
    <source>
        <dbReference type="HAMAP-Rule" id="MF_02071"/>
    </source>
</evidence>
<evidence type="ECO:0000313" key="7">
    <source>
        <dbReference type="Proteomes" id="UP000614058"/>
    </source>
</evidence>
<dbReference type="CDD" id="cd22268">
    <property type="entry name" value="DPBB_RlpA-like"/>
    <property type="match status" value="1"/>
</dbReference>
<keyword evidence="7" id="KW-1185">Reference proteome</keyword>